<organism evidence="2 3">
    <name type="scientific">Spodoptera littoralis</name>
    <name type="common">Egyptian cotton leafworm</name>
    <dbReference type="NCBI Taxonomy" id="7109"/>
    <lineage>
        <taxon>Eukaryota</taxon>
        <taxon>Metazoa</taxon>
        <taxon>Ecdysozoa</taxon>
        <taxon>Arthropoda</taxon>
        <taxon>Hexapoda</taxon>
        <taxon>Insecta</taxon>
        <taxon>Pterygota</taxon>
        <taxon>Neoptera</taxon>
        <taxon>Endopterygota</taxon>
        <taxon>Lepidoptera</taxon>
        <taxon>Glossata</taxon>
        <taxon>Ditrysia</taxon>
        <taxon>Noctuoidea</taxon>
        <taxon>Noctuidae</taxon>
        <taxon>Amphipyrinae</taxon>
        <taxon>Spodoptera</taxon>
    </lineage>
</organism>
<dbReference type="AlphaFoldDB" id="A0A9P0N0G1"/>
<dbReference type="GO" id="GO:0005840">
    <property type="term" value="C:ribosome"/>
    <property type="evidence" value="ECO:0007669"/>
    <property type="project" value="InterPro"/>
</dbReference>
<sequence length="56" mass="6190">MAGVEDYYTSAPGSTGTFGNFAKATYAAITKTYTYLTSNLWRDIPLIKAPYLKFKA</sequence>
<dbReference type="SUPFAM" id="SSF54211">
    <property type="entry name" value="Ribosomal protein S5 domain 2-like"/>
    <property type="match status" value="1"/>
</dbReference>
<protein>
    <recommendedName>
        <fullName evidence="1">Small ribosomal subunit protein uS5 C-terminal domain-containing protein</fullName>
    </recommendedName>
</protein>
<reference evidence="2" key="1">
    <citation type="submission" date="2022-02" db="EMBL/GenBank/DDBJ databases">
        <authorList>
            <person name="King R."/>
        </authorList>
    </citation>
    <scope>NUCLEOTIDE SEQUENCE</scope>
</reference>
<accession>A0A9P0N0G1</accession>
<gene>
    <name evidence="2" type="ORF">SPLIT_LOCUS707</name>
</gene>
<dbReference type="GO" id="GO:0006412">
    <property type="term" value="P:translation"/>
    <property type="evidence" value="ECO:0007669"/>
    <property type="project" value="InterPro"/>
</dbReference>
<dbReference type="Gene3D" id="3.30.230.10">
    <property type="match status" value="1"/>
</dbReference>
<name>A0A9P0N0G1_SPOLI</name>
<evidence type="ECO:0000313" key="2">
    <source>
        <dbReference type="EMBL" id="CAH1635345.1"/>
    </source>
</evidence>
<dbReference type="Proteomes" id="UP001153321">
    <property type="component" value="Chromosome 10"/>
</dbReference>
<evidence type="ECO:0000313" key="3">
    <source>
        <dbReference type="Proteomes" id="UP001153321"/>
    </source>
</evidence>
<dbReference type="InterPro" id="IPR005324">
    <property type="entry name" value="Ribosomal_uS5_C"/>
</dbReference>
<dbReference type="InterPro" id="IPR014721">
    <property type="entry name" value="Ribsml_uS5_D2-typ_fold_subgr"/>
</dbReference>
<evidence type="ECO:0000259" key="1">
    <source>
        <dbReference type="Pfam" id="PF03719"/>
    </source>
</evidence>
<dbReference type="InterPro" id="IPR020568">
    <property type="entry name" value="Ribosomal_Su5_D2-typ_SF"/>
</dbReference>
<proteinExistence type="predicted"/>
<dbReference type="GO" id="GO:0003735">
    <property type="term" value="F:structural constituent of ribosome"/>
    <property type="evidence" value="ECO:0007669"/>
    <property type="project" value="InterPro"/>
</dbReference>
<dbReference type="Pfam" id="PF03719">
    <property type="entry name" value="Ribosomal_S5_C"/>
    <property type="match status" value="1"/>
</dbReference>
<keyword evidence="3" id="KW-1185">Reference proteome</keyword>
<dbReference type="EMBL" id="LR824541">
    <property type="protein sequence ID" value="CAH1635345.1"/>
    <property type="molecule type" value="Genomic_DNA"/>
</dbReference>
<feature type="domain" description="Small ribosomal subunit protein uS5 C-terminal" evidence="1">
    <location>
        <begin position="1"/>
        <end position="40"/>
    </location>
</feature>